<accession>A0A7M7MCS5</accession>
<dbReference type="SUPFAM" id="SSF48371">
    <property type="entry name" value="ARM repeat"/>
    <property type="match status" value="1"/>
</dbReference>
<keyword evidence="4" id="KW-1185">Reference proteome</keyword>
<dbReference type="AlphaFoldDB" id="A0A7M7MCS5"/>
<dbReference type="GO" id="GO:0003723">
    <property type="term" value="F:RNA binding"/>
    <property type="evidence" value="ECO:0007669"/>
    <property type="project" value="TreeGrafter"/>
</dbReference>
<evidence type="ECO:0000313" key="4">
    <source>
        <dbReference type="Proteomes" id="UP000594260"/>
    </source>
</evidence>
<dbReference type="OrthoDB" id="2215036at2759"/>
<dbReference type="GO" id="GO:0005049">
    <property type="term" value="F:nuclear export signal receptor activity"/>
    <property type="evidence" value="ECO:0007669"/>
    <property type="project" value="InterPro"/>
</dbReference>
<dbReference type="GO" id="GO:0006405">
    <property type="term" value="P:RNA export from nucleus"/>
    <property type="evidence" value="ECO:0007669"/>
    <property type="project" value="TreeGrafter"/>
</dbReference>
<sequence length="1151" mass="129368">MEASLAQCIEQSVSASATPEQRRAATKAYNEFKESKDPTVMAAALALCAPQPKTGYTPDACNVRHMVRHGALLLMEHWVRLRWNEFSETERTQLKTELFQWIEGTGDIMQEIPQVKEGICRLAVEIAKREWPQKWPELMPTLFTITKLRGMGQTELVLLTLLRIAEDVVQLQTLNDAPQRRKDIYQALTDMIPGLFELFFGILNKYYSLEDPSPAVMAARAKLLASTLITLTCYVEFVQLKEFLLDDVFKMLCFLLNDSGLRLQAANCLCEIAARKFKGLELEQLCSKFLKQEVMSEILSSIGGILAATEQGRENDSTFLLALCETLAGVSKQISASILQSDQKFEYPSTFVEMVNAVIQLCQHPSCVVARVALSAAAPLLKVEQKDASKLAYPPLLWTVVCKMIQQRLVFNDYTQSAWDFEDYAELKKAYSHFRSELCDLLRTAVVIHPSVAVNVGLTRLRDLLQRTSIISLTPLTASNSNASCAVTAEEWAGFHRYLDTVCSTIVKESVYIVNSDIPMQFIGAFDELVALSRAGEDNLSRLSSIASCCSALSHFIADDTARLGKLLEVVFAMGALELPGETRATRSPESREYRKHGTALFVRLCVDHPQQMAKHLEAIKLTISQRLTLNTVSGLERQHYLEGLTVLSNVANDPVAQSALLEHMLASDVAFFCADPVFIRAVENVQSFALFLGLQDIEAFARAVDNRANLTGKLMSITGVLKRCKTIQDRHVAFELISKTCLIPILKIVWLFKELFAHLNLLHPDILQSIMCLNEADKSNIFADNRPCCDFPVPSVSAAQGFVSILQETLSQFLVTCTFRSEFYTLRDDMTYIITHGMENLPIIKMRFYFHSVVRSLVKNCPERLLLPKLSSTFVPLMSSVFTFLHGQWQEWMSRKDIDRAHEESEATLETFVNEQVMHQMSRDLMEVMANFLLDTNKPQVTAGQASNFESVSAITTFGKELLVDESASQCTITIAFTALFWGDTLTSYKAYKLCRAITAYIVESGREFDIRCSSFMFGAFLRSLRVHGDEEGHVALLLSFGVYLYRWLGHSRGASDSSSPQPFLRDMLLQAGCNEVSLAHFERSIAPGVTTPQRKCKELFKMAVKGIIKESVSTQWKEEVHIQHLAPLWKMPKKRVDDEKVISLEDLFG</sequence>
<protein>
    <recommendedName>
        <fullName evidence="5">Exportin-5</fullName>
    </recommendedName>
</protein>
<dbReference type="EnsemblMetazoa" id="XM_022796845">
    <property type="protein sequence ID" value="XP_022652580"/>
    <property type="gene ID" value="LOC111246742"/>
</dbReference>
<feature type="domain" description="Exportin-5 C-terminal" evidence="2">
    <location>
        <begin position="314"/>
        <end position="1033"/>
    </location>
</feature>
<dbReference type="PANTHER" id="PTHR11223:SF3">
    <property type="entry name" value="EXPORTIN-5"/>
    <property type="match status" value="1"/>
</dbReference>
<dbReference type="InterPro" id="IPR045478">
    <property type="entry name" value="Exportin-5_C"/>
</dbReference>
<dbReference type="InterPro" id="IPR045065">
    <property type="entry name" value="XPO1/5"/>
</dbReference>
<dbReference type="GO" id="GO:0005634">
    <property type="term" value="C:nucleus"/>
    <property type="evidence" value="ECO:0007669"/>
    <property type="project" value="TreeGrafter"/>
</dbReference>
<reference evidence="3" key="1">
    <citation type="submission" date="2021-01" db="UniProtKB">
        <authorList>
            <consortium name="EnsemblMetazoa"/>
        </authorList>
    </citation>
    <scope>IDENTIFICATION</scope>
</reference>
<dbReference type="Proteomes" id="UP000594260">
    <property type="component" value="Unplaced"/>
</dbReference>
<evidence type="ECO:0000259" key="1">
    <source>
        <dbReference type="Pfam" id="PF08389"/>
    </source>
</evidence>
<dbReference type="Pfam" id="PF19273">
    <property type="entry name" value="Exportin-5"/>
    <property type="match status" value="1"/>
</dbReference>
<dbReference type="EnsemblMetazoa" id="XM_022796846">
    <property type="protein sequence ID" value="XP_022652581"/>
    <property type="gene ID" value="LOC111246742"/>
</dbReference>
<dbReference type="Gene3D" id="1.25.10.10">
    <property type="entry name" value="Leucine-rich Repeat Variant"/>
    <property type="match status" value="1"/>
</dbReference>
<dbReference type="OMA" id="HAQIPFI"/>
<dbReference type="RefSeq" id="XP_022652581.1">
    <property type="nucleotide sequence ID" value="XM_022796846.1"/>
</dbReference>
<dbReference type="InterPro" id="IPR013598">
    <property type="entry name" value="Exportin-1/Importin-b-like"/>
</dbReference>
<dbReference type="InParanoid" id="A0A7M7MCS5"/>
<dbReference type="PANTHER" id="PTHR11223">
    <property type="entry name" value="EXPORTIN 1/5"/>
    <property type="match status" value="1"/>
</dbReference>
<dbReference type="GO" id="GO:0042565">
    <property type="term" value="C:RNA nuclear export complex"/>
    <property type="evidence" value="ECO:0007669"/>
    <property type="project" value="TreeGrafter"/>
</dbReference>
<proteinExistence type="predicted"/>
<dbReference type="GO" id="GO:0006611">
    <property type="term" value="P:protein export from nucleus"/>
    <property type="evidence" value="ECO:0007669"/>
    <property type="project" value="InterPro"/>
</dbReference>
<dbReference type="FunCoup" id="A0A7M7MCS5">
    <property type="interactions" value="2000"/>
</dbReference>
<evidence type="ECO:0008006" key="5">
    <source>
        <dbReference type="Google" id="ProtNLM"/>
    </source>
</evidence>
<dbReference type="InterPro" id="IPR016024">
    <property type="entry name" value="ARM-type_fold"/>
</dbReference>
<dbReference type="KEGG" id="vde:111246742"/>
<dbReference type="RefSeq" id="XP_022652580.1">
    <property type="nucleotide sequence ID" value="XM_022796845.1"/>
</dbReference>
<dbReference type="InterPro" id="IPR011989">
    <property type="entry name" value="ARM-like"/>
</dbReference>
<evidence type="ECO:0000313" key="3">
    <source>
        <dbReference type="EnsemblMetazoa" id="XP_022652581"/>
    </source>
</evidence>
<dbReference type="Pfam" id="PF08389">
    <property type="entry name" value="Xpo1"/>
    <property type="match status" value="1"/>
</dbReference>
<dbReference type="GeneID" id="111246742"/>
<feature type="domain" description="Exportin-1/Importin-beta-like" evidence="1">
    <location>
        <begin position="115"/>
        <end position="269"/>
    </location>
</feature>
<name>A0A7M7MCS5_VARDE</name>
<dbReference type="GO" id="GO:0005737">
    <property type="term" value="C:cytoplasm"/>
    <property type="evidence" value="ECO:0007669"/>
    <property type="project" value="TreeGrafter"/>
</dbReference>
<evidence type="ECO:0000259" key="2">
    <source>
        <dbReference type="Pfam" id="PF19273"/>
    </source>
</evidence>
<organism evidence="3 4">
    <name type="scientific">Varroa destructor</name>
    <name type="common">Honeybee mite</name>
    <dbReference type="NCBI Taxonomy" id="109461"/>
    <lineage>
        <taxon>Eukaryota</taxon>
        <taxon>Metazoa</taxon>
        <taxon>Ecdysozoa</taxon>
        <taxon>Arthropoda</taxon>
        <taxon>Chelicerata</taxon>
        <taxon>Arachnida</taxon>
        <taxon>Acari</taxon>
        <taxon>Parasitiformes</taxon>
        <taxon>Mesostigmata</taxon>
        <taxon>Gamasina</taxon>
        <taxon>Dermanyssoidea</taxon>
        <taxon>Varroidae</taxon>
        <taxon>Varroa</taxon>
    </lineage>
</organism>